<dbReference type="GO" id="GO:0009330">
    <property type="term" value="C:DNA topoisomerase type II (double strand cut, ATP-hydrolyzing) complex"/>
    <property type="evidence" value="ECO:0007669"/>
    <property type="project" value="TreeGrafter"/>
</dbReference>
<dbReference type="PANTHER" id="PTHR43493:SF5">
    <property type="entry name" value="DNA GYRASE SUBUNIT A, CHLOROPLASTIC_MITOCHONDRIAL"/>
    <property type="match status" value="1"/>
</dbReference>
<keyword evidence="5 7" id="KW-0238">DNA-binding</keyword>
<dbReference type="Pfam" id="PF03989">
    <property type="entry name" value="DNA_gyraseA_C"/>
    <property type="match status" value="2"/>
</dbReference>
<evidence type="ECO:0000256" key="3">
    <source>
        <dbReference type="ARBA" id="ARBA00012895"/>
    </source>
</evidence>
<gene>
    <name evidence="9" type="ORF">LKD32_07575</name>
</gene>
<dbReference type="EC" id="5.6.2.2" evidence="3"/>
<dbReference type="SMART" id="SM00434">
    <property type="entry name" value="TOP4c"/>
    <property type="match status" value="1"/>
</dbReference>
<evidence type="ECO:0000259" key="8">
    <source>
        <dbReference type="PROSITE" id="PS52040"/>
    </source>
</evidence>
<dbReference type="EMBL" id="JAJEPU010000018">
    <property type="protein sequence ID" value="MCC2164740.1"/>
    <property type="molecule type" value="Genomic_DNA"/>
</dbReference>
<name>A0AAE3AQD2_9FIRM</name>
<dbReference type="GO" id="GO:0005524">
    <property type="term" value="F:ATP binding"/>
    <property type="evidence" value="ECO:0007669"/>
    <property type="project" value="InterPro"/>
</dbReference>
<dbReference type="GO" id="GO:0003677">
    <property type="term" value="F:DNA binding"/>
    <property type="evidence" value="ECO:0007669"/>
    <property type="project" value="UniProtKB-UniRule"/>
</dbReference>
<dbReference type="InterPro" id="IPR035516">
    <property type="entry name" value="Gyrase/topoIV_suA_C"/>
</dbReference>
<dbReference type="CDD" id="cd00187">
    <property type="entry name" value="TOP4c"/>
    <property type="match status" value="1"/>
</dbReference>
<dbReference type="InterPro" id="IPR006691">
    <property type="entry name" value="GyrA/parC_rep"/>
</dbReference>
<dbReference type="InterPro" id="IPR002205">
    <property type="entry name" value="Topo_IIA_dom_A"/>
</dbReference>
<sequence>MSEKILRTEYSEEMQRSYLNYSMSVITARAIPDARDGLKPVQRRVLYDMGELKLGHDKPHRKSARIVGDTMGKYHPHGDSSIYETLVVMSQNFKKGMALVDGHGNFGSIEGDGAAAMRYTEARLEKFAEEVYLKDLDKTVNFVSNYDGSEKEPEVLPVRVPNLLINGSEGIAVGMSTSIPPHNLGEVIDLVQAYIDNPDMTTEEMLTYMPGPDFPTGGIIANKKDLAEIYETGTGKIKLRGKIEVELGKRRSDRDKMIITEIPYTMIGAGINKFLMDVADLVESRKLTDVVDISNQSSKEGIRIVLDLKKDADIDRIRNILYKKTKLEDTFGVNMLAIANGRPETLNLRGILSNYLKFQYENATHKYQALLDKELERKEIREGLIKACDIIDLIIAILRGSRNLRDAKACLVNGDISNIHFKTPGFEEDAKQLRFTEKQAGAILEMRLYKLIGLEIMALEKEYKECLKKIAQYEKILKSRETMNAVIKEDLQNIRAEFATERHTKIEDGKDAVVEEIAPVVQEVVFIMDRFGYCKTIDRSTYDRNQETIENDYKYVIPCLSSDKLCIFTNTGSLHQTKLSDLPYGKMRDKGVPIDNMSKYDGSKEEIVFLTVSGRMTGQLLLFATKMGMLKQVPAEEFVTNNRTVASTKLQDGDSLLDVRIVGNEQEIVLQSASGMFLRFMMEEIPEMKKNSRGVRGIRLSDKDELEDLYFVSQDPVITYRKKEVHLNRLKMAKRDGKGSKVRL</sequence>
<evidence type="ECO:0000256" key="4">
    <source>
        <dbReference type="ARBA" id="ARBA00023029"/>
    </source>
</evidence>
<dbReference type="AlphaFoldDB" id="A0AAE3AQD2"/>
<dbReference type="InterPro" id="IPR050220">
    <property type="entry name" value="Type_II_DNA_Topoisomerases"/>
</dbReference>
<dbReference type="SUPFAM" id="SSF101904">
    <property type="entry name" value="GyrA/ParC C-terminal domain-like"/>
    <property type="match status" value="1"/>
</dbReference>
<evidence type="ECO:0000256" key="5">
    <source>
        <dbReference type="ARBA" id="ARBA00023125"/>
    </source>
</evidence>
<dbReference type="RefSeq" id="WP_308451288.1">
    <property type="nucleotide sequence ID" value="NZ_JAJEPU010000018.1"/>
</dbReference>
<comment type="similarity">
    <text evidence="2">Belongs to the type II topoisomerase GyrA/ParC subunit family.</text>
</comment>
<dbReference type="Proteomes" id="UP001198962">
    <property type="component" value="Unassembled WGS sequence"/>
</dbReference>
<dbReference type="SUPFAM" id="SSF56719">
    <property type="entry name" value="Type II DNA topoisomerase"/>
    <property type="match status" value="1"/>
</dbReference>
<proteinExistence type="inferred from homology"/>
<comment type="caution">
    <text evidence="9">The sequence shown here is derived from an EMBL/GenBank/DDBJ whole genome shotgun (WGS) entry which is preliminary data.</text>
</comment>
<keyword evidence="6 7" id="KW-0413">Isomerase</keyword>
<evidence type="ECO:0000313" key="9">
    <source>
        <dbReference type="EMBL" id="MCC2164740.1"/>
    </source>
</evidence>
<comment type="catalytic activity">
    <reaction evidence="1 7">
        <text>ATP-dependent breakage, passage and rejoining of double-stranded DNA.</text>
        <dbReference type="EC" id="5.6.2.2"/>
    </reaction>
</comment>
<dbReference type="NCBIfam" id="NF004044">
    <property type="entry name" value="PRK05561.1"/>
    <property type="match status" value="1"/>
</dbReference>
<evidence type="ECO:0000256" key="2">
    <source>
        <dbReference type="ARBA" id="ARBA00008263"/>
    </source>
</evidence>
<feature type="active site" description="O-(5'-phospho-DNA)-tyrosine intermediate" evidence="7">
    <location>
        <position position="119"/>
    </location>
</feature>
<dbReference type="InterPro" id="IPR013758">
    <property type="entry name" value="Topo_IIA_A/C_ab"/>
</dbReference>
<dbReference type="GO" id="GO:0034335">
    <property type="term" value="F:DNA negative supercoiling activity"/>
    <property type="evidence" value="ECO:0007669"/>
    <property type="project" value="UniProtKB-ARBA"/>
</dbReference>
<dbReference type="Gene3D" id="2.120.10.90">
    <property type="entry name" value="DNA gyrase/topoisomerase IV, subunit A, C-terminal"/>
    <property type="match status" value="1"/>
</dbReference>
<organism evidence="9 10">
    <name type="scientific">Brotaphodocola catenula</name>
    <dbReference type="NCBI Taxonomy" id="2885361"/>
    <lineage>
        <taxon>Bacteria</taxon>
        <taxon>Bacillati</taxon>
        <taxon>Bacillota</taxon>
        <taxon>Clostridia</taxon>
        <taxon>Lachnospirales</taxon>
        <taxon>Lachnospiraceae</taxon>
        <taxon>Brotaphodocola</taxon>
    </lineage>
</organism>
<dbReference type="PANTHER" id="PTHR43493">
    <property type="entry name" value="DNA GYRASE/TOPOISOMERASE SUBUNIT A"/>
    <property type="match status" value="1"/>
</dbReference>
<evidence type="ECO:0000256" key="1">
    <source>
        <dbReference type="ARBA" id="ARBA00000185"/>
    </source>
</evidence>
<dbReference type="PROSITE" id="PS52040">
    <property type="entry name" value="TOPO_IIA"/>
    <property type="match status" value="1"/>
</dbReference>
<reference evidence="9" key="1">
    <citation type="submission" date="2021-10" db="EMBL/GenBank/DDBJ databases">
        <title>Anaerobic single-cell dispensing facilitates the cultivation of human gut bacteria.</title>
        <authorList>
            <person name="Afrizal A."/>
        </authorList>
    </citation>
    <scope>NUCLEOTIDE SEQUENCE</scope>
    <source>
        <strain evidence="9">CLA-AA-H274</strain>
    </source>
</reference>
<keyword evidence="10" id="KW-1185">Reference proteome</keyword>
<dbReference type="Gene3D" id="3.90.199.10">
    <property type="entry name" value="Topoisomerase II, domain 5"/>
    <property type="match status" value="1"/>
</dbReference>
<dbReference type="Gene3D" id="3.30.1360.40">
    <property type="match status" value="1"/>
</dbReference>
<dbReference type="InterPro" id="IPR013760">
    <property type="entry name" value="Topo_IIA-like_dom_sf"/>
</dbReference>
<dbReference type="InterPro" id="IPR013757">
    <property type="entry name" value="Topo_IIA_A_a_sf"/>
</dbReference>
<evidence type="ECO:0000256" key="6">
    <source>
        <dbReference type="ARBA" id="ARBA00023235"/>
    </source>
</evidence>
<keyword evidence="4 7" id="KW-0799">Topoisomerase</keyword>
<dbReference type="GO" id="GO:0005737">
    <property type="term" value="C:cytoplasm"/>
    <property type="evidence" value="ECO:0007669"/>
    <property type="project" value="TreeGrafter"/>
</dbReference>
<protein>
    <recommendedName>
        <fullName evidence="3">DNA topoisomerase (ATP-hydrolyzing)</fullName>
        <ecNumber evidence="3">5.6.2.2</ecNumber>
    </recommendedName>
</protein>
<evidence type="ECO:0000313" key="10">
    <source>
        <dbReference type="Proteomes" id="UP001198962"/>
    </source>
</evidence>
<feature type="domain" description="Topo IIA-type catalytic" evidence="8">
    <location>
        <begin position="31"/>
        <end position="517"/>
    </location>
</feature>
<dbReference type="Gene3D" id="1.10.268.10">
    <property type="entry name" value="Topoisomerase, domain 3"/>
    <property type="match status" value="1"/>
</dbReference>
<accession>A0AAE3AQD2</accession>
<evidence type="ECO:0000256" key="7">
    <source>
        <dbReference type="PROSITE-ProRule" id="PRU01384"/>
    </source>
</evidence>
<dbReference type="GO" id="GO:0006265">
    <property type="term" value="P:DNA topological change"/>
    <property type="evidence" value="ECO:0007669"/>
    <property type="project" value="UniProtKB-UniRule"/>
</dbReference>
<dbReference type="Pfam" id="PF00521">
    <property type="entry name" value="DNA_topoisoIV"/>
    <property type="match status" value="1"/>
</dbReference>